<dbReference type="PRINTS" id="PR01036">
    <property type="entry name" value="TCRTETB"/>
</dbReference>
<dbReference type="PANTHER" id="PTHR42718">
    <property type="entry name" value="MAJOR FACILITATOR SUPERFAMILY MULTIDRUG TRANSPORTER MFSC"/>
    <property type="match status" value="1"/>
</dbReference>
<feature type="transmembrane region" description="Helical" evidence="7">
    <location>
        <begin position="15"/>
        <end position="40"/>
    </location>
</feature>
<feature type="transmembrane region" description="Helical" evidence="7">
    <location>
        <begin position="83"/>
        <end position="101"/>
    </location>
</feature>
<evidence type="ECO:0000259" key="8">
    <source>
        <dbReference type="PROSITE" id="PS50850"/>
    </source>
</evidence>
<dbReference type="EMBL" id="FOUY01000114">
    <property type="protein sequence ID" value="SFO61871.1"/>
    <property type="molecule type" value="Genomic_DNA"/>
</dbReference>
<evidence type="ECO:0000256" key="2">
    <source>
        <dbReference type="ARBA" id="ARBA00022448"/>
    </source>
</evidence>
<dbReference type="CDD" id="cd17321">
    <property type="entry name" value="MFS_MMR_MDR_like"/>
    <property type="match status" value="1"/>
</dbReference>
<dbReference type="Gene3D" id="1.20.1720.10">
    <property type="entry name" value="Multidrug resistance protein D"/>
    <property type="match status" value="1"/>
</dbReference>
<dbReference type="InterPro" id="IPR020846">
    <property type="entry name" value="MFS_dom"/>
</dbReference>
<feature type="transmembrane region" description="Helical" evidence="7">
    <location>
        <begin position="172"/>
        <end position="193"/>
    </location>
</feature>
<dbReference type="InterPro" id="IPR005829">
    <property type="entry name" value="Sugar_transporter_CS"/>
</dbReference>
<dbReference type="PROSITE" id="PS00216">
    <property type="entry name" value="SUGAR_TRANSPORT_1"/>
    <property type="match status" value="1"/>
</dbReference>
<feature type="transmembrane region" description="Helical" evidence="7">
    <location>
        <begin position="368"/>
        <end position="389"/>
    </location>
</feature>
<keyword evidence="5 7" id="KW-1133">Transmembrane helix</keyword>
<evidence type="ECO:0000256" key="7">
    <source>
        <dbReference type="SAM" id="Phobius"/>
    </source>
</evidence>
<evidence type="ECO:0000313" key="10">
    <source>
        <dbReference type="Proteomes" id="UP000199614"/>
    </source>
</evidence>
<comment type="subcellular location">
    <subcellularLocation>
        <location evidence="1">Cell membrane</location>
        <topology evidence="1">Multi-pass membrane protein</topology>
    </subcellularLocation>
</comment>
<protein>
    <submittedName>
        <fullName evidence="9">Drug resistance transporter, EmrB/QacA subfamily</fullName>
    </submittedName>
</protein>
<dbReference type="GO" id="GO:0022857">
    <property type="term" value="F:transmembrane transporter activity"/>
    <property type="evidence" value="ECO:0007669"/>
    <property type="project" value="InterPro"/>
</dbReference>
<dbReference type="InterPro" id="IPR011701">
    <property type="entry name" value="MFS"/>
</dbReference>
<dbReference type="PANTHER" id="PTHR42718:SF46">
    <property type="entry name" value="BLR6921 PROTEIN"/>
    <property type="match status" value="1"/>
</dbReference>
<dbReference type="NCBIfam" id="TIGR00711">
    <property type="entry name" value="efflux_EmrB"/>
    <property type="match status" value="1"/>
</dbReference>
<dbReference type="RefSeq" id="WP_093357475.1">
    <property type="nucleotide sequence ID" value="NZ_FOUY01000114.1"/>
</dbReference>
<evidence type="ECO:0000313" key="9">
    <source>
        <dbReference type="EMBL" id="SFO61871.1"/>
    </source>
</evidence>
<feature type="transmembrane region" description="Helical" evidence="7">
    <location>
        <begin position="113"/>
        <end position="133"/>
    </location>
</feature>
<accession>A0A1I5INX7</accession>
<dbReference type="InterPro" id="IPR036259">
    <property type="entry name" value="MFS_trans_sf"/>
</dbReference>
<dbReference type="GO" id="GO:0005886">
    <property type="term" value="C:plasma membrane"/>
    <property type="evidence" value="ECO:0007669"/>
    <property type="project" value="UniProtKB-SubCell"/>
</dbReference>
<dbReference type="OrthoDB" id="57886at2"/>
<keyword evidence="6 7" id="KW-0472">Membrane</keyword>
<dbReference type="Proteomes" id="UP000199614">
    <property type="component" value="Unassembled WGS sequence"/>
</dbReference>
<evidence type="ECO:0000256" key="4">
    <source>
        <dbReference type="ARBA" id="ARBA00022692"/>
    </source>
</evidence>
<gene>
    <name evidence="9" type="ORF">SAMN05216207_11141</name>
</gene>
<feature type="transmembrane region" description="Helical" evidence="7">
    <location>
        <begin position="444"/>
        <end position="467"/>
    </location>
</feature>
<dbReference type="Gene3D" id="1.20.1250.20">
    <property type="entry name" value="MFS general substrate transporter like domains"/>
    <property type="match status" value="1"/>
</dbReference>
<keyword evidence="4 7" id="KW-0812">Transmembrane</keyword>
<dbReference type="SUPFAM" id="SSF103473">
    <property type="entry name" value="MFS general substrate transporter"/>
    <property type="match status" value="1"/>
</dbReference>
<reference evidence="9 10" key="1">
    <citation type="submission" date="2016-10" db="EMBL/GenBank/DDBJ databases">
        <authorList>
            <person name="de Groot N.N."/>
        </authorList>
    </citation>
    <scope>NUCLEOTIDE SEQUENCE [LARGE SCALE GENOMIC DNA]</scope>
    <source>
        <strain evidence="9 10">CGMCC 4.1877</strain>
    </source>
</reference>
<feature type="transmembrane region" description="Helical" evidence="7">
    <location>
        <begin position="229"/>
        <end position="250"/>
    </location>
</feature>
<feature type="transmembrane region" description="Helical" evidence="7">
    <location>
        <begin position="52"/>
        <end position="71"/>
    </location>
</feature>
<dbReference type="STRING" id="260086.SAMN05216207_11141"/>
<dbReference type="PROSITE" id="PS50850">
    <property type="entry name" value="MFS"/>
    <property type="match status" value="1"/>
</dbReference>
<feature type="transmembrane region" description="Helical" evidence="7">
    <location>
        <begin position="337"/>
        <end position="356"/>
    </location>
</feature>
<evidence type="ECO:0000256" key="6">
    <source>
        <dbReference type="ARBA" id="ARBA00023136"/>
    </source>
</evidence>
<feature type="transmembrane region" description="Helical" evidence="7">
    <location>
        <begin position="140"/>
        <end position="160"/>
    </location>
</feature>
<keyword evidence="3" id="KW-1003">Cell membrane</keyword>
<proteinExistence type="predicted"/>
<evidence type="ECO:0000256" key="5">
    <source>
        <dbReference type="ARBA" id="ARBA00022989"/>
    </source>
</evidence>
<name>A0A1I5INX7_PSUAM</name>
<dbReference type="AlphaFoldDB" id="A0A1I5INX7"/>
<feature type="transmembrane region" description="Helical" evidence="7">
    <location>
        <begin position="305"/>
        <end position="325"/>
    </location>
</feature>
<evidence type="ECO:0000256" key="3">
    <source>
        <dbReference type="ARBA" id="ARBA00022475"/>
    </source>
</evidence>
<dbReference type="Pfam" id="PF07690">
    <property type="entry name" value="MFS_1"/>
    <property type="match status" value="1"/>
</dbReference>
<feature type="transmembrane region" description="Helical" evidence="7">
    <location>
        <begin position="205"/>
        <end position="223"/>
    </location>
</feature>
<dbReference type="InterPro" id="IPR004638">
    <property type="entry name" value="EmrB-like"/>
</dbReference>
<feature type="domain" description="Major facilitator superfamily (MFS) profile" evidence="8">
    <location>
        <begin position="17"/>
        <end position="471"/>
    </location>
</feature>
<evidence type="ECO:0000256" key="1">
    <source>
        <dbReference type="ARBA" id="ARBA00004651"/>
    </source>
</evidence>
<organism evidence="9 10">
    <name type="scientific">Pseudonocardia ammonioxydans</name>
    <dbReference type="NCBI Taxonomy" id="260086"/>
    <lineage>
        <taxon>Bacteria</taxon>
        <taxon>Bacillati</taxon>
        <taxon>Actinomycetota</taxon>
        <taxon>Actinomycetes</taxon>
        <taxon>Pseudonocardiales</taxon>
        <taxon>Pseudonocardiaceae</taxon>
        <taxon>Pseudonocardia</taxon>
    </lineage>
</organism>
<sequence length="479" mass="48238">MTPPLAASGRSARRWFALAVLAGSQLLIVLDATIVNVALTDMQDDLDLAPTALHWVVTGYVLAFGGFLLLGGRLADRVGRRRMFIVGATVFGTGSLLAGLAETALVLFGGRVIQGLAAAVLAPAALSLLMTVFPPGRDRNLALGVWGGVSASGTAVGLILGGILTEALSWEWVFWVNVPIAAIAVAGAGVVLPDSSPEQTERFDLAGGVLATAGLAGLVYGLVQAAESGWTSVPALLVLVLSVLALLAFARVQAVRPHALVPLRLIRNPTVLGGNLVGLILGAAIYALFYFLSLFMGGTLGYGPVAVGLAFLPMTAAIAVASTVAGKLLARTGARSLLVAAALLVTVALASLSRIAPDSAYLSTLLPAFVLAGCGLGLAFVALTTTAVGSATPGDSGVAAALFNAGQQVGGAIGLAVLTAVSTARTASLTPDAAGPSRSAITQGWSLGFLVSAGIMSAGLLITLVMIKDRSPNPVPGQR</sequence>
<keyword evidence="2" id="KW-0813">Transport</keyword>
<keyword evidence="10" id="KW-1185">Reference proteome</keyword>
<feature type="transmembrane region" description="Helical" evidence="7">
    <location>
        <begin position="271"/>
        <end position="293"/>
    </location>
</feature>